<name>C7DG17_MICA2</name>
<keyword evidence="3" id="KW-1185">Reference proteome</keyword>
<sequence length="95" mass="10558">MEEKKKIEIKDIDEEGEQKEAQAKPPTKDESIKDQAITNFLQNTVNIMVPDFRVYPAISGNGKVAVLLDSLGRPLLNVSLSFDTDTAKAFAHELI</sequence>
<dbReference type="AlphaFoldDB" id="C7DG17"/>
<gene>
    <name evidence="2" type="ORF">UNLARM2_0026</name>
</gene>
<evidence type="ECO:0000313" key="2">
    <source>
        <dbReference type="EMBL" id="EET90555.1"/>
    </source>
</evidence>
<proteinExistence type="predicted"/>
<feature type="compositionally biased region" description="Basic and acidic residues" evidence="1">
    <location>
        <begin position="1"/>
        <end position="10"/>
    </location>
</feature>
<reference evidence="2 3" key="2">
    <citation type="journal article" date="2010" name="Proc. Natl. Acad. Sci. U.S.A.">
        <title>Enigmatic, ultrasmall, uncultivated Archaea.</title>
        <authorList>
            <person name="Baker B.J."/>
            <person name="Comolli L.R."/>
            <person name="Dick G.J."/>
            <person name="Hauser L.J."/>
            <person name="Hyatt D."/>
            <person name="Dill B.D."/>
            <person name="Land M.L."/>
            <person name="Verberkmoes N.C."/>
            <person name="Hettich R.L."/>
            <person name="Banfield J.F."/>
        </authorList>
    </citation>
    <scope>NUCLEOTIDE SEQUENCE [LARGE SCALE GENOMIC DNA]</scope>
    <source>
        <strain evidence="2">ARMAN-2</strain>
    </source>
</reference>
<evidence type="ECO:0000256" key="1">
    <source>
        <dbReference type="SAM" id="MobiDB-lite"/>
    </source>
</evidence>
<dbReference type="Proteomes" id="UP000332487">
    <property type="component" value="Unassembled WGS sequence"/>
</dbReference>
<evidence type="ECO:0000313" key="3">
    <source>
        <dbReference type="Proteomes" id="UP000332487"/>
    </source>
</evidence>
<accession>C7DG17</accession>
<feature type="compositionally biased region" description="Basic and acidic residues" evidence="1">
    <location>
        <begin position="18"/>
        <end position="33"/>
    </location>
</feature>
<protein>
    <submittedName>
        <fullName evidence="2">Uncharacterized protein</fullName>
    </submittedName>
</protein>
<feature type="region of interest" description="Disordered" evidence="1">
    <location>
        <begin position="1"/>
        <end position="33"/>
    </location>
</feature>
<organism evidence="2 3">
    <name type="scientific">Candidatus Micrarchaeum acidiphilum ARMAN-2</name>
    <dbReference type="NCBI Taxonomy" id="425595"/>
    <lineage>
        <taxon>Archaea</taxon>
        <taxon>Candidatus Micrarchaeota</taxon>
        <taxon>Candidatus Micrarchaeia</taxon>
        <taxon>Candidatus Micrarchaeales</taxon>
        <taxon>Candidatus Micrarchaeaceae</taxon>
        <taxon>Candidatus Micrarchaeum</taxon>
    </lineage>
</organism>
<reference evidence="2 3" key="1">
    <citation type="journal article" date="2009" name="Genome Biol.">
        <title>Community-wide analysis of microbial genome sequence signatures.</title>
        <authorList>
            <person name="Dick G.J."/>
            <person name="Andersson A.F."/>
            <person name="Baker B.J."/>
            <person name="Simmons S.L."/>
            <person name="Thomas B.C."/>
            <person name="Yelton A.P."/>
            <person name="Banfield J.F."/>
        </authorList>
    </citation>
    <scope>NUCLEOTIDE SEQUENCE [LARGE SCALE GENOMIC DNA]</scope>
    <source>
        <strain evidence="2">ARMAN-2</strain>
    </source>
</reference>
<dbReference type="EMBL" id="GG697235">
    <property type="protein sequence ID" value="EET90555.1"/>
    <property type="molecule type" value="Genomic_DNA"/>
</dbReference>